<evidence type="ECO:0000256" key="1">
    <source>
        <dbReference type="SAM" id="MobiDB-lite"/>
    </source>
</evidence>
<feature type="compositionally biased region" description="Acidic residues" evidence="1">
    <location>
        <begin position="25"/>
        <end position="35"/>
    </location>
</feature>
<feature type="region of interest" description="Disordered" evidence="1">
    <location>
        <begin position="1"/>
        <end position="57"/>
    </location>
</feature>
<comment type="caution">
    <text evidence="2">The sequence shown here is derived from an EMBL/GenBank/DDBJ whole genome shotgun (WGS) entry which is preliminary data.</text>
</comment>
<dbReference type="AlphaFoldDB" id="S8AQ81"/>
<feature type="compositionally biased region" description="Basic and acidic residues" evidence="1">
    <location>
        <begin position="14"/>
        <end position="24"/>
    </location>
</feature>
<dbReference type="HOGENOM" id="CLU_694479_0_0_1"/>
<gene>
    <name evidence="2" type="ORF">H072_908</name>
</gene>
<feature type="compositionally biased region" description="Polar residues" evidence="1">
    <location>
        <begin position="46"/>
        <end position="57"/>
    </location>
</feature>
<keyword evidence="3" id="KW-1185">Reference proteome</keyword>
<accession>S8AQ81</accession>
<feature type="region of interest" description="Disordered" evidence="1">
    <location>
        <begin position="68"/>
        <end position="87"/>
    </location>
</feature>
<dbReference type="EMBL" id="AQGS01000023">
    <property type="protein sequence ID" value="EPS45115.1"/>
    <property type="molecule type" value="Genomic_DNA"/>
</dbReference>
<dbReference type="OrthoDB" id="5378800at2759"/>
<sequence length="397" mass="40365">MSSEKQDNLSLTSAEERDLERDLFGEDPDSDEDAEAVQPAAPPSGLNASSGASQVSPEAQVWLSGLSSGVEKGESSTAASNSVPCDVQGPQLPRALLGSTLAEGSSTVKNSLLMAPSSTGNGLSVQTPQKVSTTLAPVPVASLAPAGPVVVVTGATASTSLAAALAVAKQSNAVAPATMMAPVQGANVASKDTNFAPASAGASSSSSVPLVAPIVQTIMGATTSAAPVLALAGQVPAASSAPVVGFAALVAAANANVGVFPASVGFVPVATAAVPASQHTIGFGSSQAVSPLVSIQAPNPPAPTVCDDMEGVLCYLPVAMEDVILHPNPRMEVRDYDGDVVMEDFPHPKRFRVLWSGRLDAVLGHRAFKHRKPIKFNIPQRALDLIDMDVIKRRRSS</sequence>
<reference evidence="2 3" key="1">
    <citation type="journal article" date="2013" name="PLoS Genet.">
        <title>Genomic mechanisms accounting for the adaptation to parasitism in nematode-trapping fungi.</title>
        <authorList>
            <person name="Meerupati T."/>
            <person name="Andersson K.M."/>
            <person name="Friman E."/>
            <person name="Kumar D."/>
            <person name="Tunlid A."/>
            <person name="Ahren D."/>
        </authorList>
    </citation>
    <scope>NUCLEOTIDE SEQUENCE [LARGE SCALE GENOMIC DNA]</scope>
    <source>
        <strain evidence="2 3">CBS 200.50</strain>
    </source>
</reference>
<protein>
    <submittedName>
        <fullName evidence="2">Uncharacterized protein</fullName>
    </submittedName>
</protein>
<reference evidence="3" key="2">
    <citation type="submission" date="2013-04" db="EMBL/GenBank/DDBJ databases">
        <title>Genomic mechanisms accounting for the adaptation to parasitism in nematode-trapping fungi.</title>
        <authorList>
            <person name="Ahren D.G."/>
        </authorList>
    </citation>
    <scope>NUCLEOTIDE SEQUENCE [LARGE SCALE GENOMIC DNA]</scope>
    <source>
        <strain evidence="3">CBS 200.50</strain>
    </source>
</reference>
<organism evidence="2 3">
    <name type="scientific">Dactylellina haptotyla (strain CBS 200.50)</name>
    <name type="common">Nematode-trapping fungus</name>
    <name type="synonym">Monacrosporium haptotylum</name>
    <dbReference type="NCBI Taxonomy" id="1284197"/>
    <lineage>
        <taxon>Eukaryota</taxon>
        <taxon>Fungi</taxon>
        <taxon>Dikarya</taxon>
        <taxon>Ascomycota</taxon>
        <taxon>Pezizomycotina</taxon>
        <taxon>Orbiliomycetes</taxon>
        <taxon>Orbiliales</taxon>
        <taxon>Orbiliaceae</taxon>
        <taxon>Dactylellina</taxon>
    </lineage>
</organism>
<proteinExistence type="predicted"/>
<evidence type="ECO:0000313" key="3">
    <source>
        <dbReference type="Proteomes" id="UP000015100"/>
    </source>
</evidence>
<dbReference type="Proteomes" id="UP000015100">
    <property type="component" value="Unassembled WGS sequence"/>
</dbReference>
<name>S8AQ81_DACHA</name>
<evidence type="ECO:0000313" key="2">
    <source>
        <dbReference type="EMBL" id="EPS45115.1"/>
    </source>
</evidence>